<proteinExistence type="predicted"/>
<feature type="compositionally biased region" description="Polar residues" evidence="1">
    <location>
        <begin position="199"/>
        <end position="209"/>
    </location>
</feature>
<evidence type="ECO:0000313" key="3">
    <source>
        <dbReference type="Proteomes" id="UP000541444"/>
    </source>
</evidence>
<feature type="compositionally biased region" description="Polar residues" evidence="1">
    <location>
        <begin position="223"/>
        <end position="243"/>
    </location>
</feature>
<dbReference type="PANTHER" id="PTHR31286:SF165">
    <property type="entry name" value="DUF4283 DOMAIN-CONTAINING PROTEIN"/>
    <property type="match status" value="1"/>
</dbReference>
<feature type="compositionally biased region" description="Basic and acidic residues" evidence="1">
    <location>
        <begin position="263"/>
        <end position="297"/>
    </location>
</feature>
<accession>A0A7J7LPE9</accession>
<dbReference type="EMBL" id="JACGCM010002114">
    <property type="protein sequence ID" value="KAF6144551.1"/>
    <property type="molecule type" value="Genomic_DNA"/>
</dbReference>
<feature type="compositionally biased region" description="Basic and acidic residues" evidence="1">
    <location>
        <begin position="188"/>
        <end position="198"/>
    </location>
</feature>
<feature type="region of interest" description="Disordered" evidence="1">
    <location>
        <begin position="170"/>
        <end position="297"/>
    </location>
</feature>
<evidence type="ECO:0000313" key="2">
    <source>
        <dbReference type="EMBL" id="KAF6144551.1"/>
    </source>
</evidence>
<sequence length="563" mass="64415">MANRVFMIRMWRPFIEAYVDHLQSIPIWVSFRKIPSHLKTHEGIGTIASVVGIPLYFDKPTEEMSRKNYARVCIEVEVKNMLPRRVPVNIDGIRTIQVEAEYGWVPVKCDHCQVFGHSNYNCAFREKQNETKKHTGKRQVNNNKQWITVPEKKNKTTIDEEGFITPKQKGRSFIMNGETCTKTNARGEGARKVPDRPEGQQSIHETGITSGHKDEQGGIMESQPCTTQSEESPNSTSTKTGEVSKNGMRNKAKRDKKKAKKQRKEEKDVKDEISNVAPSKEKYRNSNSDSEHEKGGREWMVNTGLDDLKFKGWKYTWINKAKGDDRIISKLDRALVNKKWVDAFKGAKAEFINYDTLETVWRERVYGNPMERLYKKLYNTKMGLKDWSKNKNSGLSGLVSELKESLDKAQDALLISPMDGNVVQKDEEALDSYVKIAQKEEQMLKQISRVKWMEGGGDLNTAYYHRAIQARRSINTIMSIQDEHNNTIYDPKVASKAAVEYFTSIIGGGCMEIDRDVILLLDFKSKVSNDSHANLIREVTNEEIRDVMFDINENRAPGPDGFN</sequence>
<gene>
    <name evidence="2" type="ORF">GIB67_006043</name>
</gene>
<reference evidence="2 3" key="1">
    <citation type="journal article" date="2020" name="IScience">
        <title>Genome Sequencing of the Endangered Kingdonia uniflora (Circaeasteraceae, Ranunculales) Reveals Potential Mechanisms of Evolutionary Specialization.</title>
        <authorList>
            <person name="Sun Y."/>
            <person name="Deng T."/>
            <person name="Zhang A."/>
            <person name="Moore M.J."/>
            <person name="Landis J.B."/>
            <person name="Lin N."/>
            <person name="Zhang H."/>
            <person name="Zhang X."/>
            <person name="Huang J."/>
            <person name="Zhang X."/>
            <person name="Sun H."/>
            <person name="Wang H."/>
        </authorList>
    </citation>
    <scope>NUCLEOTIDE SEQUENCE [LARGE SCALE GENOMIC DNA]</scope>
    <source>
        <strain evidence="2">TB1705</strain>
        <tissue evidence="2">Leaf</tissue>
    </source>
</reference>
<evidence type="ECO:0008006" key="4">
    <source>
        <dbReference type="Google" id="ProtNLM"/>
    </source>
</evidence>
<evidence type="ECO:0000256" key="1">
    <source>
        <dbReference type="SAM" id="MobiDB-lite"/>
    </source>
</evidence>
<protein>
    <recommendedName>
        <fullName evidence="4">DUF4283 domain-containing protein</fullName>
    </recommendedName>
</protein>
<dbReference type="PANTHER" id="PTHR31286">
    <property type="entry name" value="GLYCINE-RICH CELL WALL STRUCTURAL PROTEIN 1.8-LIKE"/>
    <property type="match status" value="1"/>
</dbReference>
<dbReference type="AlphaFoldDB" id="A0A7J7LPE9"/>
<keyword evidence="3" id="KW-1185">Reference proteome</keyword>
<dbReference type="Proteomes" id="UP000541444">
    <property type="component" value="Unassembled WGS sequence"/>
</dbReference>
<name>A0A7J7LPE9_9MAGN</name>
<comment type="caution">
    <text evidence="2">The sequence shown here is derived from an EMBL/GenBank/DDBJ whole genome shotgun (WGS) entry which is preliminary data.</text>
</comment>
<dbReference type="InterPro" id="IPR040256">
    <property type="entry name" value="At4g02000-like"/>
</dbReference>
<organism evidence="2 3">
    <name type="scientific">Kingdonia uniflora</name>
    <dbReference type="NCBI Taxonomy" id="39325"/>
    <lineage>
        <taxon>Eukaryota</taxon>
        <taxon>Viridiplantae</taxon>
        <taxon>Streptophyta</taxon>
        <taxon>Embryophyta</taxon>
        <taxon>Tracheophyta</taxon>
        <taxon>Spermatophyta</taxon>
        <taxon>Magnoliopsida</taxon>
        <taxon>Ranunculales</taxon>
        <taxon>Circaeasteraceae</taxon>
        <taxon>Kingdonia</taxon>
    </lineage>
</organism>
<feature type="compositionally biased region" description="Basic residues" evidence="1">
    <location>
        <begin position="248"/>
        <end position="262"/>
    </location>
</feature>
<dbReference type="OrthoDB" id="1932741at2759"/>